<organism evidence="1 2">
    <name type="scientific">Candidatus Spechtbacteria bacterium RIFCSPHIGHO2_01_FULL_43_30</name>
    <dbReference type="NCBI Taxonomy" id="1802158"/>
    <lineage>
        <taxon>Bacteria</taxon>
        <taxon>Candidatus Spechtiibacteriota</taxon>
    </lineage>
</organism>
<proteinExistence type="predicted"/>
<gene>
    <name evidence="1" type="ORF">A2827_03485</name>
</gene>
<sequence>MSAMPKINDDVYVPTISDDNNIYYVGGLAKVVKIIAGQIIVEEHNSANYRWKNGLDAMQESLKKQFGNQRASSTGIIPPCPLE</sequence>
<evidence type="ECO:0000313" key="2">
    <source>
        <dbReference type="Proteomes" id="UP000177932"/>
    </source>
</evidence>
<dbReference type="EMBL" id="MHOD01000032">
    <property type="protein sequence ID" value="OGZ57321.1"/>
    <property type="molecule type" value="Genomic_DNA"/>
</dbReference>
<name>A0A1G2H538_9BACT</name>
<dbReference type="Proteomes" id="UP000177932">
    <property type="component" value="Unassembled WGS sequence"/>
</dbReference>
<reference evidence="1 2" key="1">
    <citation type="journal article" date="2016" name="Nat. Commun.">
        <title>Thousands of microbial genomes shed light on interconnected biogeochemical processes in an aquifer system.</title>
        <authorList>
            <person name="Anantharaman K."/>
            <person name="Brown C.T."/>
            <person name="Hug L.A."/>
            <person name="Sharon I."/>
            <person name="Castelle C.J."/>
            <person name="Probst A.J."/>
            <person name="Thomas B.C."/>
            <person name="Singh A."/>
            <person name="Wilkins M.J."/>
            <person name="Karaoz U."/>
            <person name="Brodie E.L."/>
            <person name="Williams K.H."/>
            <person name="Hubbard S.S."/>
            <person name="Banfield J.F."/>
        </authorList>
    </citation>
    <scope>NUCLEOTIDE SEQUENCE [LARGE SCALE GENOMIC DNA]</scope>
</reference>
<dbReference type="AlphaFoldDB" id="A0A1G2H538"/>
<comment type="caution">
    <text evidence="1">The sequence shown here is derived from an EMBL/GenBank/DDBJ whole genome shotgun (WGS) entry which is preliminary data.</text>
</comment>
<accession>A0A1G2H538</accession>
<evidence type="ECO:0000313" key="1">
    <source>
        <dbReference type="EMBL" id="OGZ57321.1"/>
    </source>
</evidence>
<protein>
    <submittedName>
        <fullName evidence="1">Uncharacterized protein</fullName>
    </submittedName>
</protein>